<dbReference type="AlphaFoldDB" id="A0A3Q7FTI6"/>
<dbReference type="Proteomes" id="UP000004994">
    <property type="component" value="Chromosome 3"/>
</dbReference>
<reference evidence="1" key="1">
    <citation type="journal article" date="2012" name="Nature">
        <title>The tomato genome sequence provides insights into fleshy fruit evolution.</title>
        <authorList>
            <consortium name="Tomato Genome Consortium"/>
        </authorList>
    </citation>
    <scope>NUCLEOTIDE SEQUENCE [LARGE SCALE GENOMIC DNA]</scope>
    <source>
        <strain evidence="1">cv. Heinz 1706</strain>
    </source>
</reference>
<protein>
    <submittedName>
        <fullName evidence="1">Uncharacterized protein</fullName>
    </submittedName>
</protein>
<accession>A0A3Q7FTI6</accession>
<reference evidence="1" key="2">
    <citation type="submission" date="2019-01" db="UniProtKB">
        <authorList>
            <consortium name="EnsemblPlants"/>
        </authorList>
    </citation>
    <scope>IDENTIFICATION</scope>
    <source>
        <strain evidence="1">cv. Heinz 1706</strain>
    </source>
</reference>
<evidence type="ECO:0000313" key="2">
    <source>
        <dbReference type="Proteomes" id="UP000004994"/>
    </source>
</evidence>
<evidence type="ECO:0000313" key="1">
    <source>
        <dbReference type="EnsemblPlants" id="Solyc03g120420.3.1.1"/>
    </source>
</evidence>
<proteinExistence type="predicted"/>
<dbReference type="InParanoid" id="A0A3Q7FTI6"/>
<dbReference type="EnsemblPlants" id="Solyc03g120420.3.1">
    <property type="protein sequence ID" value="Solyc03g120420.3.1.1"/>
    <property type="gene ID" value="Solyc03g120420.3"/>
</dbReference>
<dbReference type="Gramene" id="Solyc03g120420.3.1">
    <property type="protein sequence ID" value="Solyc03g120420.3.1.1"/>
    <property type="gene ID" value="Solyc03g120420.3"/>
</dbReference>
<organism evidence="1">
    <name type="scientific">Solanum lycopersicum</name>
    <name type="common">Tomato</name>
    <name type="synonym">Lycopersicon esculentum</name>
    <dbReference type="NCBI Taxonomy" id="4081"/>
    <lineage>
        <taxon>Eukaryota</taxon>
        <taxon>Viridiplantae</taxon>
        <taxon>Streptophyta</taxon>
        <taxon>Embryophyta</taxon>
        <taxon>Tracheophyta</taxon>
        <taxon>Spermatophyta</taxon>
        <taxon>Magnoliopsida</taxon>
        <taxon>eudicotyledons</taxon>
        <taxon>Gunneridae</taxon>
        <taxon>Pentapetalae</taxon>
        <taxon>asterids</taxon>
        <taxon>lamiids</taxon>
        <taxon>Solanales</taxon>
        <taxon>Solanaceae</taxon>
        <taxon>Solanoideae</taxon>
        <taxon>Solaneae</taxon>
        <taxon>Solanum</taxon>
        <taxon>Solanum subgen. Lycopersicon</taxon>
    </lineage>
</organism>
<keyword evidence="2" id="KW-1185">Reference proteome</keyword>
<name>A0A3Q7FTI6_SOLLC</name>
<sequence>MLATYYKFPVFSHYVSFVTLPPTLCLKTVKLNKLVLAFKSFSIEFQRTTFYGICLFGVSIRILHFDETWTMTYQTH</sequence>